<sequence>MDSKDTPQEKREQLRQKELKNNPLGSLNEGLNRAENGNLVDASGGMGWKGMVFLIVMLFIGYIIYSYFYT</sequence>
<feature type="transmembrane region" description="Helical" evidence="2">
    <location>
        <begin position="48"/>
        <end position="68"/>
    </location>
</feature>
<keyword evidence="2" id="KW-0812">Transmembrane</keyword>
<keyword evidence="2" id="KW-1133">Transmembrane helix</keyword>
<dbReference type="EMBL" id="CP126101">
    <property type="protein sequence ID" value="WHY54173.1"/>
    <property type="molecule type" value="Genomic_DNA"/>
</dbReference>
<name>A0AAX3X1S3_9BACI</name>
<dbReference type="AlphaFoldDB" id="A0AAX3X1S3"/>
<organism evidence="3 4">
    <name type="scientific">Lysinibacillus pakistanensis</name>
    <dbReference type="NCBI Taxonomy" id="759811"/>
    <lineage>
        <taxon>Bacteria</taxon>
        <taxon>Bacillati</taxon>
        <taxon>Bacillota</taxon>
        <taxon>Bacilli</taxon>
        <taxon>Bacillales</taxon>
        <taxon>Bacillaceae</taxon>
        <taxon>Lysinibacillus</taxon>
    </lineage>
</organism>
<evidence type="ECO:0000313" key="4">
    <source>
        <dbReference type="Proteomes" id="UP001178322"/>
    </source>
</evidence>
<protein>
    <submittedName>
        <fullName evidence="3">DUF6366 family protein</fullName>
    </submittedName>
</protein>
<dbReference type="Pfam" id="PF19893">
    <property type="entry name" value="DUF6366"/>
    <property type="match status" value="1"/>
</dbReference>
<feature type="region of interest" description="Disordered" evidence="1">
    <location>
        <begin position="1"/>
        <end position="34"/>
    </location>
</feature>
<accession>A0AAX3X1S3</accession>
<dbReference type="Proteomes" id="UP001178322">
    <property type="component" value="Chromosome"/>
</dbReference>
<reference evidence="3" key="1">
    <citation type="submission" date="2023-05" db="EMBL/GenBank/DDBJ databases">
        <title>Comparative genomics of Bacillaceae isolates and their secondary metabolite potential.</title>
        <authorList>
            <person name="Song L."/>
            <person name="Nielsen L.J."/>
            <person name="Mohite O."/>
            <person name="Xu X."/>
            <person name="Weber T."/>
            <person name="Kovacs A.T."/>
        </authorList>
    </citation>
    <scope>NUCLEOTIDE SEQUENCE</scope>
    <source>
        <strain evidence="3">LY1</strain>
    </source>
</reference>
<feature type="compositionally biased region" description="Basic and acidic residues" evidence="1">
    <location>
        <begin position="1"/>
        <end position="20"/>
    </location>
</feature>
<dbReference type="RefSeq" id="WP_283872818.1">
    <property type="nucleotide sequence ID" value="NZ_CP126101.1"/>
</dbReference>
<proteinExistence type="predicted"/>
<keyword evidence="2" id="KW-0472">Membrane</keyword>
<evidence type="ECO:0000256" key="2">
    <source>
        <dbReference type="SAM" id="Phobius"/>
    </source>
</evidence>
<evidence type="ECO:0000256" key="1">
    <source>
        <dbReference type="SAM" id="MobiDB-lite"/>
    </source>
</evidence>
<gene>
    <name evidence="3" type="ORF">QNH24_11820</name>
</gene>
<evidence type="ECO:0000313" key="3">
    <source>
        <dbReference type="EMBL" id="WHY54173.1"/>
    </source>
</evidence>
<dbReference type="InterPro" id="IPR045946">
    <property type="entry name" value="DUF6366"/>
</dbReference>